<feature type="chain" id="PRO_5002225993" description="Secreted protein" evidence="1">
    <location>
        <begin position="18"/>
        <end position="58"/>
    </location>
</feature>
<dbReference type="InParanoid" id="A0A0D0E1S7"/>
<protein>
    <recommendedName>
        <fullName evidence="4">Secreted protein</fullName>
    </recommendedName>
</protein>
<dbReference type="EMBL" id="KN825494">
    <property type="protein sequence ID" value="KIK90610.1"/>
    <property type="molecule type" value="Genomic_DNA"/>
</dbReference>
<feature type="signal peptide" evidence="1">
    <location>
        <begin position="1"/>
        <end position="17"/>
    </location>
</feature>
<proteinExistence type="predicted"/>
<keyword evidence="1" id="KW-0732">Signal</keyword>
<keyword evidence="3" id="KW-1185">Reference proteome</keyword>
<evidence type="ECO:0000256" key="1">
    <source>
        <dbReference type="SAM" id="SignalP"/>
    </source>
</evidence>
<feature type="non-terminal residue" evidence="2">
    <location>
        <position position="1"/>
    </location>
</feature>
<organism evidence="2 3">
    <name type="scientific">Paxillus rubicundulus Ve08.2h10</name>
    <dbReference type="NCBI Taxonomy" id="930991"/>
    <lineage>
        <taxon>Eukaryota</taxon>
        <taxon>Fungi</taxon>
        <taxon>Dikarya</taxon>
        <taxon>Basidiomycota</taxon>
        <taxon>Agaricomycotina</taxon>
        <taxon>Agaricomycetes</taxon>
        <taxon>Agaricomycetidae</taxon>
        <taxon>Boletales</taxon>
        <taxon>Paxilineae</taxon>
        <taxon>Paxillaceae</taxon>
        <taxon>Paxillus</taxon>
    </lineage>
</organism>
<dbReference type="HOGENOM" id="CLU_2979792_0_0_1"/>
<dbReference type="AlphaFoldDB" id="A0A0D0E1S7"/>
<evidence type="ECO:0008006" key="4">
    <source>
        <dbReference type="Google" id="ProtNLM"/>
    </source>
</evidence>
<evidence type="ECO:0000313" key="2">
    <source>
        <dbReference type="EMBL" id="KIK90610.1"/>
    </source>
</evidence>
<evidence type="ECO:0000313" key="3">
    <source>
        <dbReference type="Proteomes" id="UP000054538"/>
    </source>
</evidence>
<accession>A0A0D0E1S7</accession>
<gene>
    <name evidence="2" type="ORF">PAXRUDRAFT_831553</name>
</gene>
<sequence length="58" mass="6553">MIAGTRMSLAGWQAIIALVVVSKVCIRDHCHFLQRQSCLPPPLFQTTTAKPRLEPHKR</sequence>
<dbReference type="Proteomes" id="UP000054538">
    <property type="component" value="Unassembled WGS sequence"/>
</dbReference>
<reference evidence="2 3" key="1">
    <citation type="submission" date="2014-04" db="EMBL/GenBank/DDBJ databases">
        <authorList>
            <consortium name="DOE Joint Genome Institute"/>
            <person name="Kuo A."/>
            <person name="Kohler A."/>
            <person name="Jargeat P."/>
            <person name="Nagy L.G."/>
            <person name="Floudas D."/>
            <person name="Copeland A."/>
            <person name="Barry K.W."/>
            <person name="Cichocki N."/>
            <person name="Veneault-Fourrey C."/>
            <person name="LaButti K."/>
            <person name="Lindquist E.A."/>
            <person name="Lipzen A."/>
            <person name="Lundell T."/>
            <person name="Morin E."/>
            <person name="Murat C."/>
            <person name="Sun H."/>
            <person name="Tunlid A."/>
            <person name="Henrissat B."/>
            <person name="Grigoriev I.V."/>
            <person name="Hibbett D.S."/>
            <person name="Martin F."/>
            <person name="Nordberg H.P."/>
            <person name="Cantor M.N."/>
            <person name="Hua S.X."/>
        </authorList>
    </citation>
    <scope>NUCLEOTIDE SEQUENCE [LARGE SCALE GENOMIC DNA]</scope>
    <source>
        <strain evidence="2 3">Ve08.2h10</strain>
    </source>
</reference>
<reference evidence="3" key="2">
    <citation type="submission" date="2015-01" db="EMBL/GenBank/DDBJ databases">
        <title>Evolutionary Origins and Diversification of the Mycorrhizal Mutualists.</title>
        <authorList>
            <consortium name="DOE Joint Genome Institute"/>
            <consortium name="Mycorrhizal Genomics Consortium"/>
            <person name="Kohler A."/>
            <person name="Kuo A."/>
            <person name="Nagy L.G."/>
            <person name="Floudas D."/>
            <person name="Copeland A."/>
            <person name="Barry K.W."/>
            <person name="Cichocki N."/>
            <person name="Veneault-Fourrey C."/>
            <person name="LaButti K."/>
            <person name="Lindquist E.A."/>
            <person name="Lipzen A."/>
            <person name="Lundell T."/>
            <person name="Morin E."/>
            <person name="Murat C."/>
            <person name="Riley R."/>
            <person name="Ohm R."/>
            <person name="Sun H."/>
            <person name="Tunlid A."/>
            <person name="Henrissat B."/>
            <person name="Grigoriev I.V."/>
            <person name="Hibbett D.S."/>
            <person name="Martin F."/>
        </authorList>
    </citation>
    <scope>NUCLEOTIDE SEQUENCE [LARGE SCALE GENOMIC DNA]</scope>
    <source>
        <strain evidence="3">Ve08.2h10</strain>
    </source>
</reference>
<name>A0A0D0E1S7_9AGAM</name>